<reference evidence="2 3" key="1">
    <citation type="submission" date="2024-08" db="EMBL/GenBank/DDBJ databases">
        <title>Mycobacterium servetensis sp. nov., a novel rapid-growing mycobacterial species recovered from a human patient in Zaragoza, Spain.</title>
        <authorList>
            <person name="Tristancho-Baro A.I."/>
            <person name="Buenestado-Serrano S."/>
            <person name="Garcia De Viedma D."/>
            <person name="Milagro-Beamonte A."/>
            <person name="Burillo N."/>
            <person name="Sanz S."/>
            <person name="Lopez-Calleja A.I."/>
            <person name="Penas-Utrilla D."/>
            <person name="Guardingo M."/>
            <person name="Garcia M.J."/>
            <person name="Vinuelas-Bayon J."/>
        </authorList>
    </citation>
    <scope>NUCLEOTIDE SEQUENCE [LARGE SCALE GENOMIC DNA]</scope>
    <source>
        <strain evidence="3">HUMS_12744610</strain>
    </source>
</reference>
<organism evidence="2 3">
    <name type="scientific">Mycobacterium servetii</name>
    <dbReference type="NCBI Taxonomy" id="3237418"/>
    <lineage>
        <taxon>Bacteria</taxon>
        <taxon>Bacillati</taxon>
        <taxon>Actinomycetota</taxon>
        <taxon>Actinomycetes</taxon>
        <taxon>Mycobacteriales</taxon>
        <taxon>Mycobacteriaceae</taxon>
        <taxon>Mycobacterium</taxon>
    </lineage>
</organism>
<evidence type="ECO:0000313" key="2">
    <source>
        <dbReference type="EMBL" id="MEY8015056.1"/>
    </source>
</evidence>
<feature type="region of interest" description="Disordered" evidence="1">
    <location>
        <begin position="1"/>
        <end position="25"/>
    </location>
</feature>
<evidence type="ECO:0000313" key="3">
    <source>
        <dbReference type="Proteomes" id="UP001564760"/>
    </source>
</evidence>
<name>A0ABV4C0R4_9MYCO</name>
<dbReference type="EMBL" id="JBGEDP010000001">
    <property type="protein sequence ID" value="MEY8015056.1"/>
    <property type="molecule type" value="Genomic_DNA"/>
</dbReference>
<keyword evidence="3" id="KW-1185">Reference proteome</keyword>
<accession>A0ABV4C0R4</accession>
<dbReference type="RefSeq" id="WP_369737477.1">
    <property type="nucleotide sequence ID" value="NZ_JBGEDP010000001.1"/>
</dbReference>
<dbReference type="Proteomes" id="UP001564760">
    <property type="component" value="Unassembled WGS sequence"/>
</dbReference>
<evidence type="ECO:0000256" key="1">
    <source>
        <dbReference type="SAM" id="MobiDB-lite"/>
    </source>
</evidence>
<sequence length="59" mass="5887">MGRHRRAKHQQLAGGPGNQTLLTGGSAQVFNSGQIGGPVGSVDQTLAAGADLVGLFTGQ</sequence>
<proteinExistence type="predicted"/>
<protein>
    <submittedName>
        <fullName evidence="2">Uncharacterized protein</fullName>
    </submittedName>
</protein>
<comment type="caution">
    <text evidence="2">The sequence shown here is derived from an EMBL/GenBank/DDBJ whole genome shotgun (WGS) entry which is preliminary data.</text>
</comment>
<gene>
    <name evidence="2" type="ORF">AB8998_08570</name>
</gene>